<dbReference type="OrthoDB" id="5432707at2"/>
<dbReference type="PANTHER" id="PTHR38766:SF1">
    <property type="entry name" value="FLAGELLAR PROTEIN FLIO"/>
    <property type="match status" value="1"/>
</dbReference>
<feature type="signal peptide" evidence="8">
    <location>
        <begin position="1"/>
        <end position="20"/>
    </location>
</feature>
<evidence type="ECO:0000256" key="6">
    <source>
        <dbReference type="ARBA" id="ARBA00037937"/>
    </source>
</evidence>
<evidence type="ECO:0000256" key="7">
    <source>
        <dbReference type="RuleBase" id="RU362064"/>
    </source>
</evidence>
<evidence type="ECO:0000256" key="8">
    <source>
        <dbReference type="SAM" id="SignalP"/>
    </source>
</evidence>
<keyword evidence="4 7" id="KW-0472">Membrane</keyword>
<dbReference type="EMBL" id="CP000142">
    <property type="protein sequence ID" value="ABA88416.1"/>
    <property type="molecule type" value="Genomic_DNA"/>
</dbReference>
<evidence type="ECO:0000313" key="10">
    <source>
        <dbReference type="Proteomes" id="UP000002534"/>
    </source>
</evidence>
<dbReference type="PANTHER" id="PTHR38766">
    <property type="entry name" value="FLAGELLAR PROTEIN FLIO"/>
    <property type="match status" value="1"/>
</dbReference>
<keyword evidence="9" id="KW-0282">Flagellum</keyword>
<comment type="similarity">
    <text evidence="6 7">Belongs to the FliO/MopB family.</text>
</comment>
<feature type="transmembrane region" description="Helical" evidence="7">
    <location>
        <begin position="30"/>
        <end position="52"/>
    </location>
</feature>
<keyword evidence="5 7" id="KW-0975">Bacterial flagellum</keyword>
<dbReference type="AlphaFoldDB" id="Q3A5E1"/>
<feature type="chain" id="PRO_5004223604" description="Flagellar protein" evidence="8">
    <location>
        <begin position="21"/>
        <end position="129"/>
    </location>
</feature>
<dbReference type="Proteomes" id="UP000002534">
    <property type="component" value="Chromosome"/>
</dbReference>
<dbReference type="STRING" id="338963.Pcar_1167"/>
<keyword evidence="1 7" id="KW-1003">Cell membrane</keyword>
<name>Q3A5E1_SYNC1</name>
<dbReference type="GO" id="GO:0009425">
    <property type="term" value="C:bacterial-type flagellum basal body"/>
    <property type="evidence" value="ECO:0007669"/>
    <property type="project" value="UniProtKB-SubCell"/>
</dbReference>
<evidence type="ECO:0000256" key="5">
    <source>
        <dbReference type="ARBA" id="ARBA00023143"/>
    </source>
</evidence>
<dbReference type="RefSeq" id="WP_011340885.1">
    <property type="nucleotide sequence ID" value="NC_007498.2"/>
</dbReference>
<proteinExistence type="inferred from homology"/>
<sequence>MMKCLAAMATVLLSPAVLQAADAMQRPLTGGLRLWAGLAFVLAVILFVYAAAKRWLPWPAGGRGGAIQVCETRPLGPKKALYLVKVRDRELLLGVTGEHIALLCEMPAPADDPREETFEQTLERMKETP</sequence>
<gene>
    <name evidence="9" type="primary">fliO</name>
    <name evidence="9" type="ordered locus">Pcar_1167</name>
</gene>
<dbReference type="HOGENOM" id="CLU_1946740_0_0_7"/>
<evidence type="ECO:0000256" key="2">
    <source>
        <dbReference type="ARBA" id="ARBA00022692"/>
    </source>
</evidence>
<keyword evidence="3 7" id="KW-1133">Transmembrane helix</keyword>
<dbReference type="InterPro" id="IPR022781">
    <property type="entry name" value="Flagellar_biosynth_FliO"/>
</dbReference>
<dbReference type="Pfam" id="PF04347">
    <property type="entry name" value="FliO"/>
    <property type="match status" value="1"/>
</dbReference>
<dbReference type="InterPro" id="IPR052205">
    <property type="entry name" value="FliO/MopB"/>
</dbReference>
<keyword evidence="9" id="KW-0969">Cilium</keyword>
<keyword evidence="9" id="KW-0966">Cell projection</keyword>
<organism evidence="9 10">
    <name type="scientific">Syntrophotalea carbinolica (strain DSM 2380 / NBRC 103641 / GraBd1)</name>
    <name type="common">Pelobacter carbinolicus</name>
    <dbReference type="NCBI Taxonomy" id="338963"/>
    <lineage>
        <taxon>Bacteria</taxon>
        <taxon>Pseudomonadati</taxon>
        <taxon>Thermodesulfobacteriota</taxon>
        <taxon>Desulfuromonadia</taxon>
        <taxon>Desulfuromonadales</taxon>
        <taxon>Syntrophotaleaceae</taxon>
        <taxon>Syntrophotalea</taxon>
    </lineage>
</organism>
<accession>Q3A5E1</accession>
<dbReference type="eggNOG" id="COG3190">
    <property type="taxonomic scope" value="Bacteria"/>
</dbReference>
<dbReference type="GO" id="GO:0005886">
    <property type="term" value="C:plasma membrane"/>
    <property type="evidence" value="ECO:0007669"/>
    <property type="project" value="UniProtKB-SubCell"/>
</dbReference>
<evidence type="ECO:0000256" key="3">
    <source>
        <dbReference type="ARBA" id="ARBA00022989"/>
    </source>
</evidence>
<evidence type="ECO:0000256" key="4">
    <source>
        <dbReference type="ARBA" id="ARBA00023136"/>
    </source>
</evidence>
<evidence type="ECO:0000256" key="1">
    <source>
        <dbReference type="ARBA" id="ARBA00022475"/>
    </source>
</evidence>
<protein>
    <recommendedName>
        <fullName evidence="7">Flagellar protein</fullName>
    </recommendedName>
</protein>
<reference evidence="10" key="1">
    <citation type="submission" date="2005-10" db="EMBL/GenBank/DDBJ databases">
        <title>Complete sequence of Pelobacter carbinolicus DSM 2380.</title>
        <authorList>
            <person name="Copeland A."/>
            <person name="Lucas S."/>
            <person name="Lapidus A."/>
            <person name="Barry K."/>
            <person name="Detter J.C."/>
            <person name="Glavina T."/>
            <person name="Hammon N."/>
            <person name="Israni S."/>
            <person name="Pitluck S."/>
            <person name="Chertkov O."/>
            <person name="Schmutz J."/>
            <person name="Larimer F."/>
            <person name="Land M."/>
            <person name="Kyrpides N."/>
            <person name="Ivanova N."/>
            <person name="Richardson P."/>
        </authorList>
    </citation>
    <scope>NUCLEOTIDE SEQUENCE [LARGE SCALE GENOMIC DNA]</scope>
    <source>
        <strain evidence="10">DSM 2380 / NBRC 103641 / GraBd1</strain>
    </source>
</reference>
<reference evidence="9 10" key="2">
    <citation type="journal article" date="2012" name="BMC Genomics">
        <title>The genome of Pelobacter carbinolicus reveals surprising metabolic capabilities and physiological features.</title>
        <authorList>
            <person name="Aklujkar M."/>
            <person name="Haveman S.A."/>
            <person name="Didonato R.Jr."/>
            <person name="Chertkov O."/>
            <person name="Han C.S."/>
            <person name="Land M.L."/>
            <person name="Brown P."/>
            <person name="Lovley D.R."/>
        </authorList>
    </citation>
    <scope>NUCLEOTIDE SEQUENCE [LARGE SCALE GENOMIC DNA]</scope>
    <source>
        <strain evidence="10">DSM 2380 / NBRC 103641 / GraBd1</strain>
    </source>
</reference>
<keyword evidence="2 7" id="KW-0812">Transmembrane</keyword>
<dbReference type="KEGG" id="pca:Pcar_1167"/>
<comment type="subcellular location">
    <subcellularLocation>
        <location evidence="7">Cell membrane</location>
    </subcellularLocation>
    <subcellularLocation>
        <location evidence="7">Bacterial flagellum basal body</location>
    </subcellularLocation>
</comment>
<evidence type="ECO:0000313" key="9">
    <source>
        <dbReference type="EMBL" id="ABA88416.1"/>
    </source>
</evidence>
<dbReference type="NCBIfam" id="TIGR03500">
    <property type="entry name" value="FliO_TIGR"/>
    <property type="match status" value="1"/>
</dbReference>
<keyword evidence="8" id="KW-0732">Signal</keyword>
<keyword evidence="10" id="KW-1185">Reference proteome</keyword>
<dbReference type="GO" id="GO:0044781">
    <property type="term" value="P:bacterial-type flagellum organization"/>
    <property type="evidence" value="ECO:0007669"/>
    <property type="project" value="UniProtKB-UniRule"/>
</dbReference>